<dbReference type="Pfam" id="PF12796">
    <property type="entry name" value="Ank_2"/>
    <property type="match status" value="2"/>
</dbReference>
<dbReference type="InterPro" id="IPR001202">
    <property type="entry name" value="WW_dom"/>
</dbReference>
<feature type="domain" description="C2" evidence="4">
    <location>
        <begin position="3447"/>
        <end position="3588"/>
    </location>
</feature>
<dbReference type="InterPro" id="IPR036770">
    <property type="entry name" value="Ankyrin_rpt-contain_sf"/>
</dbReference>
<evidence type="ECO:0000313" key="6">
    <source>
        <dbReference type="EMBL" id="GMH66308.1"/>
    </source>
</evidence>
<dbReference type="Proteomes" id="UP001165082">
    <property type="component" value="Unassembled WGS sequence"/>
</dbReference>
<feature type="region of interest" description="Disordered" evidence="3">
    <location>
        <begin position="1"/>
        <end position="149"/>
    </location>
</feature>
<feature type="domain" description="C2" evidence="4">
    <location>
        <begin position="4823"/>
        <end position="4946"/>
    </location>
</feature>
<gene>
    <name evidence="6" type="ORF">TrRE_jg2739</name>
</gene>
<dbReference type="Pfam" id="PF00168">
    <property type="entry name" value="C2"/>
    <property type="match status" value="16"/>
</dbReference>
<feature type="repeat" description="ANK" evidence="1">
    <location>
        <begin position="1374"/>
        <end position="1409"/>
    </location>
</feature>
<feature type="domain" description="WW" evidence="5">
    <location>
        <begin position="3928"/>
        <end position="3955"/>
    </location>
</feature>
<dbReference type="SMART" id="SM00248">
    <property type="entry name" value="ANK"/>
    <property type="match status" value="9"/>
</dbReference>
<feature type="compositionally biased region" description="Polar residues" evidence="3">
    <location>
        <begin position="258"/>
        <end position="270"/>
    </location>
</feature>
<dbReference type="SUPFAM" id="SSF49562">
    <property type="entry name" value="C2 domain (Calcium/lipid-binding domain, CaLB)"/>
    <property type="match status" value="14"/>
</dbReference>
<dbReference type="Pfam" id="PF00397">
    <property type="entry name" value="WW"/>
    <property type="match status" value="3"/>
</dbReference>
<evidence type="ECO:0000256" key="3">
    <source>
        <dbReference type="SAM" id="MobiDB-lite"/>
    </source>
</evidence>
<dbReference type="PROSITE" id="PS01159">
    <property type="entry name" value="WW_DOMAIN_1"/>
    <property type="match status" value="4"/>
</dbReference>
<feature type="repeat" description="ANK" evidence="1">
    <location>
        <begin position="1482"/>
        <end position="1516"/>
    </location>
</feature>
<feature type="domain" description="C2" evidence="4">
    <location>
        <begin position="4126"/>
        <end position="4250"/>
    </location>
</feature>
<organism evidence="6 7">
    <name type="scientific">Triparma retinervis</name>
    <dbReference type="NCBI Taxonomy" id="2557542"/>
    <lineage>
        <taxon>Eukaryota</taxon>
        <taxon>Sar</taxon>
        <taxon>Stramenopiles</taxon>
        <taxon>Ochrophyta</taxon>
        <taxon>Bolidophyceae</taxon>
        <taxon>Parmales</taxon>
        <taxon>Triparmaceae</taxon>
        <taxon>Triparma</taxon>
    </lineage>
</organism>
<feature type="region of interest" description="Disordered" evidence="3">
    <location>
        <begin position="169"/>
        <end position="193"/>
    </location>
</feature>
<dbReference type="PROSITE" id="PS50088">
    <property type="entry name" value="ANK_REPEAT"/>
    <property type="match status" value="7"/>
</dbReference>
<comment type="caution">
    <text evidence="6">The sequence shown here is derived from an EMBL/GenBank/DDBJ whole genome shotgun (WGS) entry which is preliminary data.</text>
</comment>
<feature type="region of interest" description="Disordered" evidence="3">
    <location>
        <begin position="229"/>
        <end position="315"/>
    </location>
</feature>
<protein>
    <submittedName>
        <fullName evidence="6">Uncharacterized protein</fullName>
    </submittedName>
</protein>
<feature type="repeat" description="ANK" evidence="1">
    <location>
        <begin position="1410"/>
        <end position="1442"/>
    </location>
</feature>
<dbReference type="InterPro" id="IPR052981">
    <property type="entry name" value="Ingression_C2_domain"/>
</dbReference>
<proteinExistence type="predicted"/>
<dbReference type="CDD" id="cd00030">
    <property type="entry name" value="C2"/>
    <property type="match status" value="10"/>
</dbReference>
<evidence type="ECO:0000256" key="2">
    <source>
        <dbReference type="SAM" id="Coils"/>
    </source>
</evidence>
<feature type="coiled-coil region" evidence="2">
    <location>
        <begin position="2207"/>
        <end position="2241"/>
    </location>
</feature>
<feature type="domain" description="C2" evidence="4">
    <location>
        <begin position="3251"/>
        <end position="3370"/>
    </location>
</feature>
<dbReference type="InterPro" id="IPR000008">
    <property type="entry name" value="C2_dom"/>
</dbReference>
<feature type="repeat" description="ANK" evidence="1">
    <location>
        <begin position="1517"/>
        <end position="1549"/>
    </location>
</feature>
<feature type="region of interest" description="Disordered" evidence="3">
    <location>
        <begin position="2364"/>
        <end position="2392"/>
    </location>
</feature>
<dbReference type="PROSITE" id="PS50020">
    <property type="entry name" value="WW_DOMAIN_2"/>
    <property type="match status" value="6"/>
</dbReference>
<dbReference type="SMART" id="SM00015">
    <property type="entry name" value="IQ"/>
    <property type="match status" value="7"/>
</dbReference>
<dbReference type="SUPFAM" id="SSF51045">
    <property type="entry name" value="WW domain"/>
    <property type="match status" value="5"/>
</dbReference>
<dbReference type="PANTHER" id="PTHR47052">
    <property type="entry name" value="CONSERVED SERINE PROLINE-RICH PROTEIN (AFU_ORTHOLOGUE AFUA_2G01790)"/>
    <property type="match status" value="1"/>
</dbReference>
<dbReference type="InterPro" id="IPR002110">
    <property type="entry name" value="Ankyrin_rpt"/>
</dbReference>
<dbReference type="PANTHER" id="PTHR47052:SF3">
    <property type="entry name" value="INGRESSION PROTEIN 1"/>
    <property type="match status" value="1"/>
</dbReference>
<dbReference type="Gene3D" id="1.20.5.190">
    <property type="match status" value="1"/>
</dbReference>
<feature type="coiled-coil region" evidence="2">
    <location>
        <begin position="902"/>
        <end position="940"/>
    </location>
</feature>
<accession>A0A9W7ABS9</accession>
<feature type="domain" description="C2" evidence="4">
    <location>
        <begin position="2978"/>
        <end position="3107"/>
    </location>
</feature>
<feature type="domain" description="WW" evidence="5">
    <location>
        <begin position="4467"/>
        <end position="4494"/>
    </location>
</feature>
<dbReference type="PROSITE" id="PS50297">
    <property type="entry name" value="ANK_REP_REGION"/>
    <property type="match status" value="5"/>
</dbReference>
<feature type="domain" description="WW" evidence="5">
    <location>
        <begin position="2443"/>
        <end position="2476"/>
    </location>
</feature>
<evidence type="ECO:0000259" key="5">
    <source>
        <dbReference type="PROSITE" id="PS50020"/>
    </source>
</evidence>
<sequence length="5042" mass="571775">MSRRTPGTANKPLSSNLRGMDPSFEGFTPSMEAAFARLDEQMAREGFSTGSNHPFPHGSKSASRKKGKRGGGVNTKSASQVMSAYRTADPSLMGTSSKRSSKKRSRNHAHAHVVDSGEFARPNSRGPPRTLEPLGASSSGGRAGTPLKLNDMTDSALIMTETGKFEANASAGFGGQGGAAKREKKEPKKKLTDAEMEAKKVLLPYLDRLDYIDVELSRRNLGEERMGAGIAGTVHSPNDSAPLSSRSSNPSTARSHPETNSVPSYPTTPINIIETDGFGEGEDMFFRAPTPSPRSSTRPSKKSKTQQSRQLGMSSNFLTKHTQISPIRHPSLGGSMKGPSSHLHLTMSSAHHKTHQVEDHPDTPTPKSICGRYYRTTLIANLHTGARDRTELTPHCPAFAYRRSLVWVLKLIEGVYDEAYAVEKASAKKSGGVHVSAKEKERKEGMKMAFLTVEGENISKDVIVPGDDGSGADDMVFGVSMPSLLIQFLTRSYGTKAMVNQTLIDLMVCVEINRTEPEVELFSLFLRELYDEDCFVFFLHSRNLVVDRLGLKLADLTHRVLPDSASKLNLKEGAVMVKKHKTITTITDVYMNKEHIIWLLRHIIPATSEDGSGLNGESVHAIRRHVLWMVETRSTLMETFEGPTHILADGSFTINSYQVASVFLVLKLLVDEFALTGEAIIKELKYNDDGYRLTMLEMLQETVKDDDKLKEANAKVQEAKHHLTVHELDTKKATSNVGRLTRQLNDAQLRRDNEEEMRLEIELGQAKTSLFLMKNQTFKLQGDLKICEKELEAIEFHHNKVWEDIILNEQQGKSKKAKFNNIKKKYPHLSKNTNTGLLRFGMHLVLKYNQHKVTVEAAKKFSGDWKMSLEEIREERVVVLQRAYRKRRTDRIAKMQAQAEMNARRAIQKAAAEEELRRQEAENRRKLAQAERQMARVRQILRKRRIDEARVKERQSIVKQQAAFSEAERRNWAHNRKWMKRIWKEWNLQVQFTRNNILRHKLVLIRIVQQWKMVTEMSSQKRKAALLLQRIYRGKLEYRKVKDMKEKMALNNSKAGSALMRLRYRGMAAAYDGWKLYWHRSKRIRRLRDGAMARGIVYRFDLWKKYVVMTKELKEVCASIINKFGRTVLAKTWVARIRKERAAAELIQRLWRGRDGKKRFGAMKQRAWDNEIKVTTYRARKIRELKREIFFRIIAENKVKKGLLRLNRSLLLITFKYGLKKYAHFAKINRDKEYKRRNELANTIQSWWRGYLGRQSFLHTVKLHKTTIFLQACVRRNLARTRIYIIRINNHNAIEIQCAWRVFVAKNVLHALKVADFLKAADENNYDRMLENWCGEETDEDGNNALHRAAMHGSKRCVKLCVAEGIDPNIYNSKGKTGLHLAIESNALGRDDTVAWLLDHEAEIEAPDYDGNTPLLLASRLGRAMCTRSLLERDAEVDALDYEGLTPLMLAIVNDSGLPGAHEACVAHLLMFASDPNQVGEDGCVPLHTAASNGEGAITVIQHLLAYEADLTKQDDHGYTPFMYAVNLNLVGVAKLMMEFNANVEYKDNDGRTALHIAASAGHADVIPVICEGDCDLEGKDADGDTALHIAVSLNHVNVCKTLLAVGCNASVQNDVGDQPAHVCARLGRLECMQSMLEYDAHMGRRNWAELTPIGVARMHSQMDIVDLLKSNFSPEQLGEVGDDDDVDVNAWDDEIMDQVEEWEEAWDEENQVSYWVSKSTGETRDAAHPPDMEVSKIMNARASGERHMTRRVQVRKGEGDLGTAQYNQHHKTEWEEIRQMRLEWQSSIKIEKCWRMKSAILQKLQLRLERKSANIIQRAGSSWRWRFHDYNFREKQRAAKKIQSFQRMRFLSHFYRYYQRERLWWYRAERVCAKFGQRLWRGYVGRREGRRVLEVKNQPHPDDKLNFDYWSARQREAFPPRRSFKLFDEYILYGHPASWYDRQFPSEAGYFRDVRFYVNKVTDQAQWWIPDEWDEQDRYDFQLREQVRLTGFTMEEFNAATKMQALWKTRQARLNFKMILAATRKGKQAENAYLQNPDDVVALSNYVLYLHAIEHEYVRARKLYRFLFEFMEERGPDNPFVLYSVAIFGAVTCEEDWTYIKDWAWRGNKADLAMGKKAGKAATSYNLANAGFFKAKALLDQSGEAWHNYALCRMLVYKDLEGARDAFIRAVVAAPHDKRISKNFNILIQDVDYFAREPPWDCWDEFQAHQRSIVQAKEDEEAAERKAAEEAEELQNAAKKVQRWYRHCKSKGMVKVGMAALLKTQLLKETMDGNYDDNATLYTEVTWEECVDEEGKVFWYNTITGASSWEPPNVDGSGSVVSSLEGGTVATGDDDERSIITMGNQEWEVCFDDETGKRFFFNTATEESQWDTPRDDNDQEGQEEGKPTNMDIVPYEEGPEEELPLWELVVDDETGQKFYFNTVTEVSVWDTPRELKEDLIAKGEKEEWEECEDDEGNVYWYNDLSGEAQWHKPGTEPPKPEVWRPEILPLCRGKLTVTLVSGEDIRGRDGTLTAYMKIRLGEKTKENKKKKPHKTKTAEKAQAGGKISFRNEKVDYMMQDPNSLTDKDGNLKVHFELYDDNFMNDPILCTGFLNVIDMVSCPWWLGDEPKEREIQMYKLGTTEKNGSIKVKVEFWRAQIGCLRVILDKGKNLANKGGMTDTQDPYCKMVLGKQSAKSKTIDNGGTDPNFKMEELLMYVGMEDWDKKLVLSVWDDDTISDDLIGQAEINLFNFMAHNGYKKQENPICELLDKKGKKKSGVIMGRIEFMPVGRLNVMVHGAKHLRNPDFLGKPDPYVKIELEQGVPMEFKTMADDELENRKSRKIKQIEKRVIKAQGAARKLMHIKKQTKALDGTLNPEWMTELSFDVVDGDYLKISVWDEDVGKDDLIGTCDVSLAKVFEMGHVDETYSLIYKTKKLDKPAGELKLSLNFWGLPTIKYPQRKATGVKSYGDRRRRGAGFTPVGLAASALLDLSGGADKMREYCTMPGYKGSLPTSGMLKVSVMEAQNVKGKDGSLNCYIFLRVGPLKHAHGYRSKTVKCKQASLANPKWNQDFDIPLDDVKKLVEEDDVSLTVDIYDDNFVMDTLLGTSTIKLRKLFLTHSGLEREQFYDFTPAGGGQIKLKIAWWQAAKGAALLTLVEGKDLRVPGLFKTAKGMDPYVVATIGDHKAQSKTVSNGGKNPVFNNEEMLIWCDDKSWKKQMHMKVYDDDVGRDAVIGETETDLLKVMTPEDKGDADNEGGVVFGDLKKKKKDAGQLGYGLRFLPCARLTVKAVGGRNIRNPDSRGKADPYLVFSLDDSQVKEGVQTKKTPSHSDGGSDPQWNYDVEFDILDQYELTVKAYDKDFMSKDDLIGTAKYSLLPLFRKAASEDDGDCMIDEWISLSFMAGKKKGSIPAGDVHLILYFATPLGVEYPLYRPSITGDTAAMGGEDAGTEVKSAGDVLTVPPLDSLERVMKRERECEEYIPGRFVCTVKQGYECKGDDKTLQCYAVVKLGGTKSKGEFKKRTKTTPKVENGDPQFGAERLIYDMPNMKKFIKNLKKNDDNDDIFDEIELVVELYDDNYMKDKVIGSVTVDVKELFFRPSRIWEQWWELDGNGGKIEMSLQFLAAYEGMVRMTLIEGRGLPGGGGDDPYVKLTLPSGKKVQTKRGKTVNNGGPDPSFGREQLLMWCTKEAIFGGLNIEIWDDDVGRDDFLGKLNIGLFDYAALTLLSTAAPVMRNFMLVKGGKPGGELIAVLEFIPAASLVATCYEGKGLRNPNMMGKSDPYVFLTGESQCGTVADYEVKSKTISGGGKTPDWGGEVLKPIALGDHSYVNISVWDDDVGRDDKIGEVVLTIDDVLNQLGKERWITLKYKNGKKDAGDIKIKFDAKLPIGVSDAVEEVLAYPFARPSITPVAFGAKGYSAAEDKPEGEGKEGQEEGKAAEILSPNDIWEEQFDEEGNVFYFNTQTEETSWEMPEGYEDLDSGNAIDVLGVVPMEALEDLLNKPAVLYECGKGRLDCWVHEGEGIVGDDSSLQCYVTVSFGKAKKKGDFYRRSKTTKKKVEDGCPNFNDEKMSLNLRNMDKFWKNLGRKKDGKKGYVDTYEEVFLTVKIFDDNYLSDKCIGEVQIDVRELLLRPATPWKQWHDLKGRKGKVLLSLQFLMCYEGMVRMKVMEGVGLMRPDMVGDADVYVTMKMEDKVEKKKQQAKTSVIDGGGVNPVWKDGEEMKLWCTEDACFEGCVVELWDQDLGADDHMGRFTLDLFQYAALTTINGDGIKERMFPIRTKKGKPVGELKGFFDFYVPVELEIVVKEGRNMYNPNLMGKSDPYLQFITYSQCDLGTKTERSRTCRYGGKTPNWKGQSIKMNLVDHAELKIVCWDDDVGRDDKIGEVELNLKEIYEWSVAEQRIWAEQRVKQAAAVKEDGHGDDVKVGHWVKLKRKGDKDAGELLLEFNTSLVMHGNRNTGARQLDYPQGRVGIEPICLFELKEKYAWEKAYDEQKNQYWVNEFSGATSWDTPENMFDLDGERKAKEKMKQDLLEHGEMEKLLALEGAAMDEGMDLDEIGNQPIVFKKEPVGTVEDLLEEPQKLINMKRGRLIVVCHSAKKVKGDDKSLQCYAVIRVAGAKKGKFKAKSKTTGVIKNGNPKFGDFVSMFDINDIEKVCKMIEKNGDESLTCTVEIYDDNYMKDVCIGKVVVDLKELLMRPCTPWRQYHALDGNGGSVDLTFNFFAAYNGICRVTLVEARNLTNPNMTGKPDIYCHMTLKGGRRKQVKRTPTINDSDLDPKFDRQVFNFWCEEGAFFNGLKCDLYDDDVGRDDLIGSVAIDLFQYAAAATTNIESPKDRIYPLKKGGELVACVEFFTCINMQVVVQEGRNLKNPNMFGKTFDPYVYITGKSICGDKDGEGGFKLKSKTHSDGSKAPNWENEELYAMLCDHKTVKLEVFDDDVGKDDLIGACNIEMPDIVKEGSVDKWFEIKSKNGKKSHGEVKLKITVKNARGVSGDVSRKQGYPVCWDKRGVEKEVWEEELCTPYTVQGYGVRGKVYDRVVPARRAGVGPMVTGGISAMFSII</sequence>
<feature type="domain" description="C2" evidence="4">
    <location>
        <begin position="4690"/>
        <end position="4813"/>
    </location>
</feature>
<feature type="repeat" description="ANK" evidence="1">
    <location>
        <begin position="1341"/>
        <end position="1373"/>
    </location>
</feature>
<keyword evidence="2" id="KW-0175">Coiled coil</keyword>
<feature type="domain" description="WW" evidence="5">
    <location>
        <begin position="2288"/>
        <end position="2315"/>
    </location>
</feature>
<dbReference type="CDD" id="cd23767">
    <property type="entry name" value="IQCD"/>
    <property type="match status" value="1"/>
</dbReference>
<dbReference type="InterPro" id="IPR036020">
    <property type="entry name" value="WW_dom_sf"/>
</dbReference>
<feature type="repeat" description="ANK" evidence="1">
    <location>
        <begin position="1583"/>
        <end position="1615"/>
    </location>
</feature>
<feature type="domain" description="WW" evidence="5">
    <location>
        <begin position="2407"/>
        <end position="2435"/>
    </location>
</feature>
<dbReference type="EMBL" id="BRXZ01002611">
    <property type="protein sequence ID" value="GMH66308.1"/>
    <property type="molecule type" value="Genomic_DNA"/>
</dbReference>
<evidence type="ECO:0000259" key="4">
    <source>
        <dbReference type="PROSITE" id="PS50004"/>
    </source>
</evidence>
<feature type="domain" description="C2" evidence="4">
    <location>
        <begin position="4549"/>
        <end position="4687"/>
    </location>
</feature>
<feature type="compositionally biased region" description="Low complexity" evidence="3">
    <location>
        <begin position="236"/>
        <end position="254"/>
    </location>
</feature>
<name>A0A9W7ABS9_9STRA</name>
<dbReference type="Gene3D" id="1.25.40.20">
    <property type="entry name" value="Ankyrin repeat-containing domain"/>
    <property type="match status" value="2"/>
</dbReference>
<feature type="region of interest" description="Disordered" evidence="3">
    <location>
        <begin position="2525"/>
        <end position="2544"/>
    </location>
</feature>
<evidence type="ECO:0000256" key="1">
    <source>
        <dbReference type="PROSITE-ProRule" id="PRU00023"/>
    </source>
</evidence>
<feature type="domain" description="WW" evidence="5">
    <location>
        <begin position="2348"/>
        <end position="2376"/>
    </location>
</feature>
<feature type="compositionally biased region" description="Basic residues" evidence="3">
    <location>
        <begin position="2527"/>
        <end position="2536"/>
    </location>
</feature>
<feature type="domain" description="C2" evidence="4">
    <location>
        <begin position="2625"/>
        <end position="2746"/>
    </location>
</feature>
<feature type="domain" description="C2" evidence="4">
    <location>
        <begin position="3593"/>
        <end position="3717"/>
    </location>
</feature>
<evidence type="ECO:0000313" key="7">
    <source>
        <dbReference type="Proteomes" id="UP001165082"/>
    </source>
</evidence>
<dbReference type="SMART" id="SM00239">
    <property type="entry name" value="C2"/>
    <property type="match status" value="15"/>
</dbReference>
<dbReference type="PROSITE" id="PS50096">
    <property type="entry name" value="IQ"/>
    <property type="match status" value="3"/>
</dbReference>
<dbReference type="SMART" id="SM00456">
    <property type="entry name" value="WW"/>
    <property type="match status" value="7"/>
</dbReference>
<feature type="compositionally biased region" description="Polar residues" evidence="3">
    <location>
        <begin position="1"/>
        <end position="17"/>
    </location>
</feature>
<dbReference type="CDD" id="cd14688">
    <property type="entry name" value="bZIP_YAP"/>
    <property type="match status" value="1"/>
</dbReference>
<dbReference type="OrthoDB" id="190379at2759"/>
<dbReference type="PROSITE" id="PS50004">
    <property type="entry name" value="C2"/>
    <property type="match status" value="14"/>
</dbReference>
<dbReference type="Gene3D" id="2.20.70.10">
    <property type="match status" value="5"/>
</dbReference>
<feature type="domain" description="C2" evidence="4">
    <location>
        <begin position="2752"/>
        <end position="2908"/>
    </location>
</feature>
<keyword evidence="1" id="KW-0040">ANK repeat</keyword>
<feature type="domain" description="C2" evidence="4">
    <location>
        <begin position="3972"/>
        <end position="4121"/>
    </location>
</feature>
<feature type="coiled-coil region" evidence="2">
    <location>
        <begin position="709"/>
        <end position="757"/>
    </location>
</feature>
<dbReference type="Pfam" id="PF00612">
    <property type="entry name" value="IQ"/>
    <property type="match status" value="1"/>
</dbReference>
<dbReference type="CDD" id="cd00201">
    <property type="entry name" value="WW"/>
    <property type="match status" value="4"/>
</dbReference>
<feature type="domain" description="C2" evidence="4">
    <location>
        <begin position="3113"/>
        <end position="3236"/>
    </location>
</feature>
<feature type="domain" description="C2" evidence="4">
    <location>
        <begin position="3721"/>
        <end position="3845"/>
    </location>
</feature>
<dbReference type="SUPFAM" id="SSF52540">
    <property type="entry name" value="P-loop containing nucleoside triphosphate hydrolases"/>
    <property type="match status" value="1"/>
</dbReference>
<feature type="region of interest" description="Disordered" evidence="3">
    <location>
        <begin position="3899"/>
        <end position="3918"/>
    </location>
</feature>
<dbReference type="InterPro" id="IPR000048">
    <property type="entry name" value="IQ_motif_EF-hand-BS"/>
</dbReference>
<feature type="compositionally biased region" description="Basic residues" evidence="3">
    <location>
        <begin position="99"/>
        <end position="111"/>
    </location>
</feature>
<keyword evidence="7" id="KW-1185">Reference proteome</keyword>
<feature type="domain" description="C2" evidence="4">
    <location>
        <begin position="4261"/>
        <end position="4385"/>
    </location>
</feature>
<dbReference type="Gene3D" id="2.60.40.150">
    <property type="entry name" value="C2 domain"/>
    <property type="match status" value="14"/>
</dbReference>
<dbReference type="SUPFAM" id="SSF48403">
    <property type="entry name" value="Ankyrin repeat"/>
    <property type="match status" value="1"/>
</dbReference>
<dbReference type="InterPro" id="IPR035892">
    <property type="entry name" value="C2_domain_sf"/>
</dbReference>
<feature type="compositionally biased region" description="Basic and acidic residues" evidence="3">
    <location>
        <begin position="3901"/>
        <end position="3918"/>
    </location>
</feature>
<dbReference type="InterPro" id="IPR027417">
    <property type="entry name" value="P-loop_NTPase"/>
</dbReference>
<reference evidence="6" key="1">
    <citation type="submission" date="2022-07" db="EMBL/GenBank/DDBJ databases">
        <title>Genome analysis of Parmales, a sister group of diatoms, reveals the evolutionary specialization of diatoms from phago-mixotrophs to photoautotrophs.</title>
        <authorList>
            <person name="Ban H."/>
            <person name="Sato S."/>
            <person name="Yoshikawa S."/>
            <person name="Kazumasa Y."/>
            <person name="Nakamura Y."/>
            <person name="Ichinomiya M."/>
            <person name="Saitoh K."/>
            <person name="Sato N."/>
            <person name="Blanc-Mathieu R."/>
            <person name="Endo H."/>
            <person name="Kuwata A."/>
            <person name="Ogata H."/>
        </authorList>
    </citation>
    <scope>NUCLEOTIDE SEQUENCE</scope>
</reference>
<feature type="compositionally biased region" description="Basic and acidic residues" evidence="3">
    <location>
        <begin position="180"/>
        <end position="193"/>
    </location>
</feature>
<feature type="repeat" description="ANK" evidence="1">
    <location>
        <begin position="1550"/>
        <end position="1582"/>
    </location>
</feature>